<name>A0A316ZIH1_9BASI</name>
<accession>A0A316ZIH1</accession>
<feature type="region of interest" description="Disordered" evidence="1">
    <location>
        <begin position="47"/>
        <end position="82"/>
    </location>
</feature>
<proteinExistence type="predicted"/>
<evidence type="ECO:0000256" key="1">
    <source>
        <dbReference type="SAM" id="MobiDB-lite"/>
    </source>
</evidence>
<protein>
    <submittedName>
        <fullName evidence="2">Uncharacterized protein</fullName>
    </submittedName>
</protein>
<gene>
    <name evidence="2" type="ORF">FA09DRAFT_10759</name>
</gene>
<organism evidence="2 3">
    <name type="scientific">Tilletiopsis washingtonensis</name>
    <dbReference type="NCBI Taxonomy" id="58919"/>
    <lineage>
        <taxon>Eukaryota</taxon>
        <taxon>Fungi</taxon>
        <taxon>Dikarya</taxon>
        <taxon>Basidiomycota</taxon>
        <taxon>Ustilaginomycotina</taxon>
        <taxon>Exobasidiomycetes</taxon>
        <taxon>Entylomatales</taxon>
        <taxon>Entylomatales incertae sedis</taxon>
        <taxon>Tilletiopsis</taxon>
    </lineage>
</organism>
<sequence>MQRPSRPSRRAATKLIRPLSLAQLSLEQQPEQRCSYVGAACCRSTRQSTSPDRRVRSASRRRGAAACKQGRHARCSRRRKQASPVALSTPAYNICLQHAASHPKSLM</sequence>
<evidence type="ECO:0000313" key="2">
    <source>
        <dbReference type="EMBL" id="PWO01332.1"/>
    </source>
</evidence>
<dbReference type="AlphaFoldDB" id="A0A316ZIH1"/>
<reference evidence="2 3" key="1">
    <citation type="journal article" date="2018" name="Mol. Biol. Evol.">
        <title>Broad Genomic Sampling Reveals a Smut Pathogenic Ancestry of the Fungal Clade Ustilaginomycotina.</title>
        <authorList>
            <person name="Kijpornyongpan T."/>
            <person name="Mondo S.J."/>
            <person name="Barry K."/>
            <person name="Sandor L."/>
            <person name="Lee J."/>
            <person name="Lipzen A."/>
            <person name="Pangilinan J."/>
            <person name="LaButti K."/>
            <person name="Hainaut M."/>
            <person name="Henrissat B."/>
            <person name="Grigoriev I.V."/>
            <person name="Spatafora J.W."/>
            <person name="Aime M.C."/>
        </authorList>
    </citation>
    <scope>NUCLEOTIDE SEQUENCE [LARGE SCALE GENOMIC DNA]</scope>
    <source>
        <strain evidence="2 3">MCA 4186</strain>
    </source>
</reference>
<dbReference type="Proteomes" id="UP000245946">
    <property type="component" value="Unassembled WGS sequence"/>
</dbReference>
<evidence type="ECO:0000313" key="3">
    <source>
        <dbReference type="Proteomes" id="UP000245946"/>
    </source>
</evidence>
<dbReference type="EMBL" id="KZ819283">
    <property type="protein sequence ID" value="PWO01332.1"/>
    <property type="molecule type" value="Genomic_DNA"/>
</dbReference>
<keyword evidence="3" id="KW-1185">Reference proteome</keyword>
<feature type="compositionally biased region" description="Basic residues" evidence="1">
    <location>
        <begin position="56"/>
        <end position="81"/>
    </location>
</feature>
<dbReference type="RefSeq" id="XP_025601610.1">
    <property type="nucleotide sequence ID" value="XM_025738978.1"/>
</dbReference>
<dbReference type="GeneID" id="37266524"/>